<keyword evidence="2 5" id="KW-0812">Transmembrane</keyword>
<dbReference type="InterPro" id="IPR039421">
    <property type="entry name" value="Type_1_exporter"/>
</dbReference>
<comment type="caution">
    <text evidence="8">The sequence shown here is derived from an EMBL/GenBank/DDBJ whole genome shotgun (WGS) entry which is preliminary data.</text>
</comment>
<dbReference type="Pfam" id="PF00005">
    <property type="entry name" value="ABC_tran"/>
    <property type="match status" value="1"/>
</dbReference>
<keyword evidence="9" id="KW-1185">Reference proteome</keyword>
<evidence type="ECO:0000256" key="3">
    <source>
        <dbReference type="ARBA" id="ARBA00022989"/>
    </source>
</evidence>
<evidence type="ECO:0000256" key="5">
    <source>
        <dbReference type="SAM" id="Phobius"/>
    </source>
</evidence>
<accession>A0ABW4GV57</accession>
<feature type="domain" description="ABC transporter" evidence="6">
    <location>
        <begin position="332"/>
        <end position="557"/>
    </location>
</feature>
<feature type="transmembrane region" description="Helical" evidence="5">
    <location>
        <begin position="136"/>
        <end position="154"/>
    </location>
</feature>
<dbReference type="PROSITE" id="PS50893">
    <property type="entry name" value="ABC_TRANSPORTER_2"/>
    <property type="match status" value="1"/>
</dbReference>
<dbReference type="InterPro" id="IPR003439">
    <property type="entry name" value="ABC_transporter-like_ATP-bd"/>
</dbReference>
<feature type="transmembrane region" description="Helical" evidence="5">
    <location>
        <begin position="56"/>
        <end position="81"/>
    </location>
</feature>
<evidence type="ECO:0000313" key="9">
    <source>
        <dbReference type="Proteomes" id="UP001597097"/>
    </source>
</evidence>
<dbReference type="CDD" id="cd18550">
    <property type="entry name" value="ABC_6TM_exporter_like"/>
    <property type="match status" value="1"/>
</dbReference>
<dbReference type="Pfam" id="PF00664">
    <property type="entry name" value="ABC_membrane"/>
    <property type="match status" value="1"/>
</dbReference>
<proteinExistence type="predicted"/>
<dbReference type="Proteomes" id="UP001597097">
    <property type="component" value="Unassembled WGS sequence"/>
</dbReference>
<evidence type="ECO:0000259" key="7">
    <source>
        <dbReference type="PROSITE" id="PS50929"/>
    </source>
</evidence>
<dbReference type="SMART" id="SM00382">
    <property type="entry name" value="AAA"/>
    <property type="match status" value="1"/>
</dbReference>
<dbReference type="InterPro" id="IPR011527">
    <property type="entry name" value="ABC1_TM_dom"/>
</dbReference>
<feature type="transmembrane region" description="Helical" evidence="5">
    <location>
        <begin position="160"/>
        <end position="176"/>
    </location>
</feature>
<organism evidence="8 9">
    <name type="scientific">Nonomuraea guangzhouensis</name>
    <dbReference type="NCBI Taxonomy" id="1291555"/>
    <lineage>
        <taxon>Bacteria</taxon>
        <taxon>Bacillati</taxon>
        <taxon>Actinomycetota</taxon>
        <taxon>Actinomycetes</taxon>
        <taxon>Streptosporangiales</taxon>
        <taxon>Streptosporangiaceae</taxon>
        <taxon>Nonomuraea</taxon>
    </lineage>
</organism>
<keyword evidence="3 5" id="KW-1133">Transmembrane helix</keyword>
<dbReference type="EMBL" id="JBHUCM010000067">
    <property type="protein sequence ID" value="MFD1546657.1"/>
    <property type="molecule type" value="Genomic_DNA"/>
</dbReference>
<dbReference type="GO" id="GO:0005524">
    <property type="term" value="F:ATP binding"/>
    <property type="evidence" value="ECO:0007669"/>
    <property type="project" value="UniProtKB-KW"/>
</dbReference>
<feature type="domain" description="ABC transmembrane type-1" evidence="7">
    <location>
        <begin position="18"/>
        <end position="302"/>
    </location>
</feature>
<sequence>MTTRRIIRLFMPYRRAVLLVVLLVAIFSALNAAIPLLTQVVFDRALFGKDGPRPDLLALIAGLAAVTAAGAAGVDLAQAWISGRMAQRVIHSLRTRLFGHLQRMPLGFFAAARSGEIQSRLANDTNQIEDAIKDTLPSLLGSLLAFLFALGAMFSLSWPLASVTLCLAPAILWVSARSGRALKILSAAGQRARAEIASIAAERLSLGGITLARVHGRDGHEAAVFGAESERLARLGVRAGLAAQSVLSAGHIFFVLTPYIVFVAAGLMDGITPGTLIAFVVLQSRLYQPLWQILHISTEFRTAQAAFERVFEYLDLPPGPPPAVRGGGAGEVRVARASYAYAGPEDEARWALREVTLDLPAASTTLIVGPNGSGKTTLGYLLAGLYEPAEGTVRIDGRVCLAPQEALLFQGSIADNLRYAAPDAGLDDLVAACATTRMHDRIMALPDGYDSVVGERGALFSGGERQRIALARALLSDAPVLVLDEATSALDPLTEREVIHAVLRRRSGMTTVMITHRFGGLDTFDTVVVLDGGRVVESGAHPELLGNRHGLYARMVRAQAVQRGEGAVEDLPSSLVSTGSACSCSGSVRQLSMDGQMSRINYET</sequence>
<dbReference type="PANTHER" id="PTHR43394">
    <property type="entry name" value="ATP-DEPENDENT PERMEASE MDL1, MITOCHONDRIAL"/>
    <property type="match status" value="1"/>
</dbReference>
<dbReference type="PROSITE" id="PS00211">
    <property type="entry name" value="ABC_TRANSPORTER_1"/>
    <property type="match status" value="1"/>
</dbReference>
<evidence type="ECO:0000313" key="8">
    <source>
        <dbReference type="EMBL" id="MFD1546657.1"/>
    </source>
</evidence>
<evidence type="ECO:0000256" key="4">
    <source>
        <dbReference type="ARBA" id="ARBA00023136"/>
    </source>
</evidence>
<gene>
    <name evidence="8" type="ORF">ACFSJ0_57140</name>
</gene>
<dbReference type="InterPro" id="IPR003593">
    <property type="entry name" value="AAA+_ATPase"/>
</dbReference>
<reference evidence="9" key="1">
    <citation type="journal article" date="2019" name="Int. J. Syst. Evol. Microbiol.">
        <title>The Global Catalogue of Microorganisms (GCM) 10K type strain sequencing project: providing services to taxonomists for standard genome sequencing and annotation.</title>
        <authorList>
            <consortium name="The Broad Institute Genomics Platform"/>
            <consortium name="The Broad Institute Genome Sequencing Center for Infectious Disease"/>
            <person name="Wu L."/>
            <person name="Ma J."/>
        </authorList>
    </citation>
    <scope>NUCLEOTIDE SEQUENCE [LARGE SCALE GENOMIC DNA]</scope>
    <source>
        <strain evidence="9">CGMCC 1.15399</strain>
    </source>
</reference>
<evidence type="ECO:0000259" key="6">
    <source>
        <dbReference type="PROSITE" id="PS50893"/>
    </source>
</evidence>
<keyword evidence="8" id="KW-0067">ATP-binding</keyword>
<dbReference type="PANTHER" id="PTHR43394:SF1">
    <property type="entry name" value="ATP-BINDING CASSETTE SUB-FAMILY B MEMBER 10, MITOCHONDRIAL"/>
    <property type="match status" value="1"/>
</dbReference>
<comment type="subcellular location">
    <subcellularLocation>
        <location evidence="1">Membrane</location>
        <topology evidence="1">Multi-pass membrane protein</topology>
    </subcellularLocation>
</comment>
<evidence type="ECO:0000256" key="2">
    <source>
        <dbReference type="ARBA" id="ARBA00022692"/>
    </source>
</evidence>
<name>A0ABW4GV57_9ACTN</name>
<dbReference type="RefSeq" id="WP_219527479.1">
    <property type="nucleotide sequence ID" value="NZ_JAHKRM010000002.1"/>
</dbReference>
<protein>
    <submittedName>
        <fullName evidence="8">ABC transporter ATP-binding protein</fullName>
    </submittedName>
</protein>
<dbReference type="PROSITE" id="PS50929">
    <property type="entry name" value="ABC_TM1F"/>
    <property type="match status" value="1"/>
</dbReference>
<keyword evidence="8" id="KW-0547">Nucleotide-binding</keyword>
<dbReference type="InterPro" id="IPR017871">
    <property type="entry name" value="ABC_transporter-like_CS"/>
</dbReference>
<evidence type="ECO:0000256" key="1">
    <source>
        <dbReference type="ARBA" id="ARBA00004141"/>
    </source>
</evidence>
<keyword evidence="4 5" id="KW-0472">Membrane</keyword>